<keyword evidence="3" id="KW-1185">Reference proteome</keyword>
<feature type="region of interest" description="Disordered" evidence="1">
    <location>
        <begin position="1"/>
        <end position="33"/>
    </location>
</feature>
<sequence length="151" mass="16720">MAWRIDTGIRPRLKGPRAKNERKSRPPRGRMEDPAHLKLIRQLPCLVSGRAPAGEAAHIRYASALYGKSVTGTGIKPDDKWAVPLCAWFHTVSSDAQHRHGEEGWWEERDINPLLVASQLYSASVALRAAKVLEPDIIAALSRIVLDARSA</sequence>
<dbReference type="EMBL" id="VMBP01000001">
    <property type="protein sequence ID" value="TSJ64608.1"/>
    <property type="molecule type" value="Genomic_DNA"/>
</dbReference>
<evidence type="ECO:0000256" key="1">
    <source>
        <dbReference type="SAM" id="MobiDB-lite"/>
    </source>
</evidence>
<feature type="compositionally biased region" description="Basic and acidic residues" evidence="1">
    <location>
        <begin position="18"/>
        <end position="33"/>
    </location>
</feature>
<proteinExistence type="predicted"/>
<reference evidence="2 3" key="1">
    <citation type="submission" date="2019-07" db="EMBL/GenBank/DDBJ databases">
        <authorList>
            <person name="Grouzdev D.S."/>
        </authorList>
    </citation>
    <scope>NUCLEOTIDE SEQUENCE [LARGE SCALE GENOMIC DNA]</scope>
    <source>
        <strain evidence="2 3">3C</strain>
    </source>
</reference>
<dbReference type="Proteomes" id="UP000315321">
    <property type="component" value="Unassembled WGS sequence"/>
</dbReference>
<protein>
    <recommendedName>
        <fullName evidence="4">DUF968 domain-containing protein</fullName>
    </recommendedName>
</protein>
<gene>
    <name evidence="2" type="ORF">FO470_04940</name>
</gene>
<evidence type="ECO:0000313" key="2">
    <source>
        <dbReference type="EMBL" id="TSJ64608.1"/>
    </source>
</evidence>
<evidence type="ECO:0008006" key="4">
    <source>
        <dbReference type="Google" id="ProtNLM"/>
    </source>
</evidence>
<comment type="caution">
    <text evidence="2">The sequence shown here is derived from an EMBL/GenBank/DDBJ whole genome shotgun (WGS) entry which is preliminary data.</text>
</comment>
<name>A0ABY3DWP9_9HYPH</name>
<evidence type="ECO:0000313" key="3">
    <source>
        <dbReference type="Proteomes" id="UP000315321"/>
    </source>
</evidence>
<accession>A0ABY3DWP9</accession>
<organism evidence="2 3">
    <name type="scientific">Ancylobacter moscoviensis</name>
    <dbReference type="NCBI Taxonomy" id="2597768"/>
    <lineage>
        <taxon>Bacteria</taxon>
        <taxon>Pseudomonadati</taxon>
        <taxon>Pseudomonadota</taxon>
        <taxon>Alphaproteobacteria</taxon>
        <taxon>Hyphomicrobiales</taxon>
        <taxon>Xanthobacteraceae</taxon>
        <taxon>Ancylobacter</taxon>
    </lineage>
</organism>